<reference evidence="9" key="3">
    <citation type="submission" date="2020-12" db="UniProtKB">
        <authorList>
            <consortium name="EnsemblPlants"/>
        </authorList>
    </citation>
    <scope>IDENTIFICATION</scope>
</reference>
<gene>
    <name evidence="9" type="primary">LOC112279914</name>
    <name evidence="8" type="ORF">PHYPA_004359</name>
</gene>
<dbReference type="Gramene" id="Pp3c3_12760V3.5">
    <property type="protein sequence ID" value="Pp3c3_12760V3.5"/>
    <property type="gene ID" value="Pp3c3_12760"/>
</dbReference>
<reference evidence="8 10" key="1">
    <citation type="journal article" date="2008" name="Science">
        <title>The Physcomitrella genome reveals evolutionary insights into the conquest of land by plants.</title>
        <authorList>
            <person name="Rensing S."/>
            <person name="Lang D."/>
            <person name="Zimmer A."/>
            <person name="Terry A."/>
            <person name="Salamov A."/>
            <person name="Shapiro H."/>
            <person name="Nishiyama T."/>
            <person name="Perroud P.-F."/>
            <person name="Lindquist E."/>
            <person name="Kamisugi Y."/>
            <person name="Tanahashi T."/>
            <person name="Sakakibara K."/>
            <person name="Fujita T."/>
            <person name="Oishi K."/>
            <person name="Shin-I T."/>
            <person name="Kuroki Y."/>
            <person name="Toyoda A."/>
            <person name="Suzuki Y."/>
            <person name="Hashimoto A."/>
            <person name="Yamaguchi K."/>
            <person name="Sugano A."/>
            <person name="Kohara Y."/>
            <person name="Fujiyama A."/>
            <person name="Anterola A."/>
            <person name="Aoki S."/>
            <person name="Ashton N."/>
            <person name="Barbazuk W.B."/>
            <person name="Barker E."/>
            <person name="Bennetzen J."/>
            <person name="Bezanilla M."/>
            <person name="Blankenship R."/>
            <person name="Cho S.H."/>
            <person name="Dutcher S."/>
            <person name="Estelle M."/>
            <person name="Fawcett J.A."/>
            <person name="Gundlach H."/>
            <person name="Hanada K."/>
            <person name="Heyl A."/>
            <person name="Hicks K.A."/>
            <person name="Hugh J."/>
            <person name="Lohr M."/>
            <person name="Mayer K."/>
            <person name="Melkozernov A."/>
            <person name="Murata T."/>
            <person name="Nelson D."/>
            <person name="Pils B."/>
            <person name="Prigge M."/>
            <person name="Reiss B."/>
            <person name="Renner T."/>
            <person name="Rombauts S."/>
            <person name="Rushton P."/>
            <person name="Sanderfoot A."/>
            <person name="Schween G."/>
            <person name="Shiu S.-H."/>
            <person name="Stueber K."/>
            <person name="Theodoulou F.L."/>
            <person name="Tu H."/>
            <person name="Van de Peer Y."/>
            <person name="Verrier P.J."/>
            <person name="Waters E."/>
            <person name="Wood A."/>
            <person name="Yang L."/>
            <person name="Cove D."/>
            <person name="Cuming A."/>
            <person name="Hasebe M."/>
            <person name="Lucas S."/>
            <person name="Mishler D.B."/>
            <person name="Reski R."/>
            <person name="Grigoriev I."/>
            <person name="Quatrano R.S."/>
            <person name="Boore J.L."/>
        </authorList>
    </citation>
    <scope>NUCLEOTIDE SEQUENCE [LARGE SCALE GENOMIC DNA]</scope>
    <source>
        <strain evidence="9 10">cv. Gransden 2004</strain>
    </source>
</reference>
<dbReference type="OrthoDB" id="431980at2759"/>
<dbReference type="SUPFAM" id="SSF82861">
    <property type="entry name" value="Mechanosensitive channel protein MscS (YggB), transmembrane region"/>
    <property type="match status" value="1"/>
</dbReference>
<dbReference type="InterPro" id="IPR010920">
    <property type="entry name" value="LSM_dom_sf"/>
</dbReference>
<dbReference type="OMA" id="WFLERWR"/>
<dbReference type="EMBL" id="ABEU02000003">
    <property type="protein sequence ID" value="PNR57365.1"/>
    <property type="molecule type" value="Genomic_DNA"/>
</dbReference>
<evidence type="ECO:0000313" key="10">
    <source>
        <dbReference type="Proteomes" id="UP000006727"/>
    </source>
</evidence>
<evidence type="ECO:0000256" key="3">
    <source>
        <dbReference type="ARBA" id="ARBA00022692"/>
    </source>
</evidence>
<dbReference type="PANTHER" id="PTHR30566:SF27">
    <property type="entry name" value="MECHANOSENSITIVE ION CHANNEL PROTEIN"/>
    <property type="match status" value="1"/>
</dbReference>
<dbReference type="InterPro" id="IPR011014">
    <property type="entry name" value="MscS_channel_TM-2"/>
</dbReference>
<evidence type="ECO:0000256" key="6">
    <source>
        <dbReference type="SAM" id="MobiDB-lite"/>
    </source>
</evidence>
<dbReference type="EnsemblPlants" id="Pp3c3_12760V3.3">
    <property type="protein sequence ID" value="Pp3c3_12760V3.3"/>
    <property type="gene ID" value="Pp3c3_12760"/>
</dbReference>
<dbReference type="AlphaFoldDB" id="A0A2K1KU93"/>
<accession>A0A2K1KU93</accession>
<proteinExistence type="inferred from homology"/>
<keyword evidence="4" id="KW-1133">Transmembrane helix</keyword>
<dbReference type="STRING" id="3218.A0A2K1KU93"/>
<evidence type="ECO:0000256" key="5">
    <source>
        <dbReference type="ARBA" id="ARBA00023136"/>
    </source>
</evidence>
<dbReference type="EnsemblPlants" id="Pp3c3_12760V3.1">
    <property type="protein sequence ID" value="Pp3c3_12760V3.1"/>
    <property type="gene ID" value="Pp3c3_12760"/>
</dbReference>
<reference evidence="8 10" key="2">
    <citation type="journal article" date="2018" name="Plant J.">
        <title>The Physcomitrella patens chromosome-scale assembly reveals moss genome structure and evolution.</title>
        <authorList>
            <person name="Lang D."/>
            <person name="Ullrich K.K."/>
            <person name="Murat F."/>
            <person name="Fuchs J."/>
            <person name="Jenkins J."/>
            <person name="Haas F.B."/>
            <person name="Piednoel M."/>
            <person name="Gundlach H."/>
            <person name="Van Bel M."/>
            <person name="Meyberg R."/>
            <person name="Vives C."/>
            <person name="Morata J."/>
            <person name="Symeonidi A."/>
            <person name="Hiss M."/>
            <person name="Muchero W."/>
            <person name="Kamisugi Y."/>
            <person name="Saleh O."/>
            <person name="Blanc G."/>
            <person name="Decker E.L."/>
            <person name="van Gessel N."/>
            <person name="Grimwood J."/>
            <person name="Hayes R.D."/>
            <person name="Graham S.W."/>
            <person name="Gunter L.E."/>
            <person name="McDaniel S.F."/>
            <person name="Hoernstein S.N.W."/>
            <person name="Larsson A."/>
            <person name="Li F.W."/>
            <person name="Perroud P.F."/>
            <person name="Phillips J."/>
            <person name="Ranjan P."/>
            <person name="Rokshar D.S."/>
            <person name="Rothfels C.J."/>
            <person name="Schneider L."/>
            <person name="Shu S."/>
            <person name="Stevenson D.W."/>
            <person name="Thummler F."/>
            <person name="Tillich M."/>
            <person name="Villarreal Aguilar J.C."/>
            <person name="Widiez T."/>
            <person name="Wong G.K."/>
            <person name="Wymore A."/>
            <person name="Zhang Y."/>
            <person name="Zimmer A.D."/>
            <person name="Quatrano R.S."/>
            <person name="Mayer K.F.X."/>
            <person name="Goodstein D."/>
            <person name="Casacuberta J.M."/>
            <person name="Vandepoele K."/>
            <person name="Reski R."/>
            <person name="Cuming A.C."/>
            <person name="Tuskan G.A."/>
            <person name="Maumus F."/>
            <person name="Salse J."/>
            <person name="Schmutz J."/>
            <person name="Rensing S.A."/>
        </authorList>
    </citation>
    <scope>NUCLEOTIDE SEQUENCE [LARGE SCALE GENOMIC DNA]</scope>
    <source>
        <strain evidence="9 10">cv. Gransden 2004</strain>
    </source>
</reference>
<keyword evidence="5" id="KW-0472">Membrane</keyword>
<dbReference type="InterPro" id="IPR023408">
    <property type="entry name" value="MscS_beta-dom_sf"/>
</dbReference>
<name>A0A2K1KU93_PHYPA</name>
<protein>
    <recommendedName>
        <fullName evidence="7">Mechanosensitive ion channel MscS domain-containing protein</fullName>
    </recommendedName>
</protein>
<feature type="domain" description="Mechanosensitive ion channel MscS" evidence="7">
    <location>
        <begin position="324"/>
        <end position="390"/>
    </location>
</feature>
<dbReference type="Gramene" id="Pp3c3_12760V3.3">
    <property type="protein sequence ID" value="Pp3c3_12760V3.3"/>
    <property type="gene ID" value="Pp3c3_12760"/>
</dbReference>
<dbReference type="Gene3D" id="2.30.30.60">
    <property type="match status" value="1"/>
</dbReference>
<dbReference type="PaxDb" id="3218-PP1S161_60V6.1"/>
<keyword evidence="10" id="KW-1185">Reference proteome</keyword>
<dbReference type="SUPFAM" id="SSF50182">
    <property type="entry name" value="Sm-like ribonucleoproteins"/>
    <property type="match status" value="1"/>
</dbReference>
<dbReference type="Gramene" id="Pp3c3_12760V3.1">
    <property type="protein sequence ID" value="Pp3c3_12760V3.1"/>
    <property type="gene ID" value="Pp3c3_12760"/>
</dbReference>
<dbReference type="Proteomes" id="UP000006727">
    <property type="component" value="Chromosome 3"/>
</dbReference>
<evidence type="ECO:0000313" key="9">
    <source>
        <dbReference type="EnsemblPlants" id="Pp3c3_12760V3.1"/>
    </source>
</evidence>
<dbReference type="KEGG" id="ppp:112279914"/>
<sequence>MAALLQASTALSADWGRALQTNGSIKTPSSNISLMILVQCRSVPSFEGTSLNKLLWQTKPYTKRQANSLSGIARAGWKSDYTIIEKTCQVGDHLLDDLSTYIIRRTYNLISNHLPLDWDPLAFLPLNIQSNLHKNEALATLLLREALVFVFFYILYRQVNRFCKWLYRAYVRAERIKIQGKEQAFDVTDFGEVDYALSPFRAARRPLRYIIMLWASTKLLWVLSVVFKLEALITADLVYDVRASSFVITITWFFFRWKRLYVEDLLKRKPQDESQVFALDKIASLLLYGLAVSCVAEVLGLALGSLLAVGGVSGLAVGLAAQQVVGNMFGGASLFLTRPFDIGENIKAGDISGRVQDIGFMQTKVQGFDGVPILVPNQSFTSQVITNFSRAKTRVLEATFQLDNRHIFMVNNITKTVTEYLASHPSVDNANTSPFCYLKNMEDDGPEIALSCVIKATRSAIYYSIQQEILVHVAHIITDILGTDSPFTPLQSPSSSVLESVGSSEGHVL</sequence>
<dbReference type="InterPro" id="IPR006685">
    <property type="entry name" value="MscS_channel_2nd"/>
</dbReference>
<dbReference type="Pfam" id="PF00924">
    <property type="entry name" value="MS_channel_2nd"/>
    <property type="match status" value="1"/>
</dbReference>
<organism evidence="8">
    <name type="scientific">Physcomitrium patens</name>
    <name type="common">Spreading-leaved earth moss</name>
    <name type="synonym">Physcomitrella patens</name>
    <dbReference type="NCBI Taxonomy" id="3218"/>
    <lineage>
        <taxon>Eukaryota</taxon>
        <taxon>Viridiplantae</taxon>
        <taxon>Streptophyta</taxon>
        <taxon>Embryophyta</taxon>
        <taxon>Bryophyta</taxon>
        <taxon>Bryophytina</taxon>
        <taxon>Bryopsida</taxon>
        <taxon>Funariidae</taxon>
        <taxon>Funariales</taxon>
        <taxon>Funariaceae</taxon>
        <taxon>Physcomitrium</taxon>
    </lineage>
</organism>
<evidence type="ECO:0000259" key="7">
    <source>
        <dbReference type="Pfam" id="PF00924"/>
    </source>
</evidence>
<dbReference type="Gramene" id="Pp3c3_12760V3.4">
    <property type="protein sequence ID" value="Pp3c3_12760V3.4"/>
    <property type="gene ID" value="Pp3c3_12760"/>
</dbReference>
<keyword evidence="3" id="KW-0812">Transmembrane</keyword>
<evidence type="ECO:0000256" key="1">
    <source>
        <dbReference type="ARBA" id="ARBA00004141"/>
    </source>
</evidence>
<evidence type="ECO:0000313" key="8">
    <source>
        <dbReference type="EMBL" id="PNR57365.1"/>
    </source>
</evidence>
<dbReference type="PANTHER" id="PTHR30566">
    <property type="entry name" value="YNAI-RELATED MECHANOSENSITIVE ION CHANNEL"/>
    <property type="match status" value="1"/>
</dbReference>
<dbReference type="RefSeq" id="XP_024370439.1">
    <property type="nucleotide sequence ID" value="XM_024514671.2"/>
</dbReference>
<dbReference type="GO" id="GO:0016020">
    <property type="term" value="C:membrane"/>
    <property type="evidence" value="ECO:0007669"/>
    <property type="project" value="UniProtKB-SubCell"/>
</dbReference>
<feature type="region of interest" description="Disordered" evidence="6">
    <location>
        <begin position="490"/>
        <end position="509"/>
    </location>
</feature>
<evidence type="ECO:0000256" key="2">
    <source>
        <dbReference type="ARBA" id="ARBA00008017"/>
    </source>
</evidence>
<comment type="subcellular location">
    <subcellularLocation>
        <location evidence="1">Membrane</location>
        <topology evidence="1">Multi-pass membrane protein</topology>
    </subcellularLocation>
</comment>
<dbReference type="Gene3D" id="1.10.287.1260">
    <property type="match status" value="1"/>
</dbReference>
<evidence type="ECO:0000256" key="4">
    <source>
        <dbReference type="ARBA" id="ARBA00022989"/>
    </source>
</evidence>
<comment type="similarity">
    <text evidence="2">Belongs to the MscS (TC 1.A.23) family.</text>
</comment>
<dbReference type="GeneID" id="112279914"/>
<dbReference type="EnsemblPlants" id="Pp3c3_12760V3.2">
    <property type="protein sequence ID" value="Pp3c3_12760V3.2"/>
    <property type="gene ID" value="Pp3c3_12760"/>
</dbReference>
<dbReference type="EnsemblPlants" id="Pp3c3_12760V3.5">
    <property type="protein sequence ID" value="Pp3c3_12760V3.5"/>
    <property type="gene ID" value="Pp3c3_12760"/>
</dbReference>
<dbReference type="EnsemblPlants" id="Pp3c3_12760V3.4">
    <property type="protein sequence ID" value="Pp3c3_12760V3.4"/>
    <property type="gene ID" value="Pp3c3_12760"/>
</dbReference>
<dbReference type="Gramene" id="Pp3c3_12760V3.2">
    <property type="protein sequence ID" value="Pp3c3_12760V3.2"/>
    <property type="gene ID" value="Pp3c3_12760"/>
</dbReference>
<dbReference type="GO" id="GO:0055085">
    <property type="term" value="P:transmembrane transport"/>
    <property type="evidence" value="ECO:0007669"/>
    <property type="project" value="InterPro"/>
</dbReference>